<protein>
    <submittedName>
        <fullName evidence="1">Uncharacterized protein</fullName>
    </submittedName>
</protein>
<proteinExistence type="predicted"/>
<keyword evidence="2" id="KW-1185">Reference proteome</keyword>
<reference evidence="2" key="1">
    <citation type="journal article" date="2013" name="Nature">
        <title>Draft genome of the wheat A-genome progenitor Triticum urartu.</title>
        <authorList>
            <person name="Ling H.Q."/>
            <person name="Zhao S."/>
            <person name="Liu D."/>
            <person name="Wang J."/>
            <person name="Sun H."/>
            <person name="Zhang C."/>
            <person name="Fan H."/>
            <person name="Li D."/>
            <person name="Dong L."/>
            <person name="Tao Y."/>
            <person name="Gao C."/>
            <person name="Wu H."/>
            <person name="Li Y."/>
            <person name="Cui Y."/>
            <person name="Guo X."/>
            <person name="Zheng S."/>
            <person name="Wang B."/>
            <person name="Yu K."/>
            <person name="Liang Q."/>
            <person name="Yang W."/>
            <person name="Lou X."/>
            <person name="Chen J."/>
            <person name="Feng M."/>
            <person name="Jian J."/>
            <person name="Zhang X."/>
            <person name="Luo G."/>
            <person name="Jiang Y."/>
            <person name="Liu J."/>
            <person name="Wang Z."/>
            <person name="Sha Y."/>
            <person name="Zhang B."/>
            <person name="Wu H."/>
            <person name="Tang D."/>
            <person name="Shen Q."/>
            <person name="Xue P."/>
            <person name="Zou S."/>
            <person name="Wang X."/>
            <person name="Liu X."/>
            <person name="Wang F."/>
            <person name="Yang Y."/>
            <person name="An X."/>
            <person name="Dong Z."/>
            <person name="Zhang K."/>
            <person name="Zhang X."/>
            <person name="Luo M.C."/>
            <person name="Dvorak J."/>
            <person name="Tong Y."/>
            <person name="Wang J."/>
            <person name="Yang H."/>
            <person name="Li Z."/>
            <person name="Wang D."/>
            <person name="Zhang A."/>
            <person name="Wang J."/>
        </authorList>
    </citation>
    <scope>NUCLEOTIDE SEQUENCE</scope>
    <source>
        <strain evidence="2">cv. G1812</strain>
    </source>
</reference>
<sequence length="75" mass="8030">EGGDASSSTVLTPLLRDLSVHGRHEEARQLAAGGGGEWEGVGEGRRRGGALLLALLRRPRPPPHPLRPSPRRLLI</sequence>
<dbReference type="AlphaFoldDB" id="A0A8R7JV03"/>
<dbReference type="EnsemblPlants" id="TuG1812G0100000421.01.T01">
    <property type="protein sequence ID" value="TuG1812G0100000421.01.T01"/>
    <property type="gene ID" value="TuG1812G0100000421.01"/>
</dbReference>
<evidence type="ECO:0000313" key="1">
    <source>
        <dbReference type="EnsemblPlants" id="TuG1812G0100000421.01.T01"/>
    </source>
</evidence>
<reference evidence="1" key="2">
    <citation type="submission" date="2018-03" db="EMBL/GenBank/DDBJ databases">
        <title>The Triticum urartu genome reveals the dynamic nature of wheat genome evolution.</title>
        <authorList>
            <person name="Ling H."/>
            <person name="Ma B."/>
            <person name="Shi X."/>
            <person name="Liu H."/>
            <person name="Dong L."/>
            <person name="Sun H."/>
            <person name="Cao Y."/>
            <person name="Gao Q."/>
            <person name="Zheng S."/>
            <person name="Li Y."/>
            <person name="Yu Y."/>
            <person name="Du H."/>
            <person name="Qi M."/>
            <person name="Li Y."/>
            <person name="Yu H."/>
            <person name="Cui Y."/>
            <person name="Wang N."/>
            <person name="Chen C."/>
            <person name="Wu H."/>
            <person name="Zhao Y."/>
            <person name="Zhang J."/>
            <person name="Li Y."/>
            <person name="Zhou W."/>
            <person name="Zhang B."/>
            <person name="Hu W."/>
            <person name="Eijk M."/>
            <person name="Tang J."/>
            <person name="Witsenboer H."/>
            <person name="Zhao S."/>
            <person name="Li Z."/>
            <person name="Zhang A."/>
            <person name="Wang D."/>
            <person name="Liang C."/>
        </authorList>
    </citation>
    <scope>NUCLEOTIDE SEQUENCE [LARGE SCALE GENOMIC DNA]</scope>
    <source>
        <strain evidence="1">cv. G1812</strain>
    </source>
</reference>
<dbReference type="Proteomes" id="UP000015106">
    <property type="component" value="Chromosome 1"/>
</dbReference>
<organism evidence="1 2">
    <name type="scientific">Triticum urartu</name>
    <name type="common">Red wild einkorn</name>
    <name type="synonym">Crithodium urartu</name>
    <dbReference type="NCBI Taxonomy" id="4572"/>
    <lineage>
        <taxon>Eukaryota</taxon>
        <taxon>Viridiplantae</taxon>
        <taxon>Streptophyta</taxon>
        <taxon>Embryophyta</taxon>
        <taxon>Tracheophyta</taxon>
        <taxon>Spermatophyta</taxon>
        <taxon>Magnoliopsida</taxon>
        <taxon>Liliopsida</taxon>
        <taxon>Poales</taxon>
        <taxon>Poaceae</taxon>
        <taxon>BOP clade</taxon>
        <taxon>Pooideae</taxon>
        <taxon>Triticodae</taxon>
        <taxon>Triticeae</taxon>
        <taxon>Triticinae</taxon>
        <taxon>Triticum</taxon>
    </lineage>
</organism>
<dbReference type="Gramene" id="TuG1812G0100000421.01.T01">
    <property type="protein sequence ID" value="TuG1812G0100000421.01.T01"/>
    <property type="gene ID" value="TuG1812G0100000421.01"/>
</dbReference>
<evidence type="ECO:0000313" key="2">
    <source>
        <dbReference type="Proteomes" id="UP000015106"/>
    </source>
</evidence>
<reference evidence="1" key="3">
    <citation type="submission" date="2022-06" db="UniProtKB">
        <authorList>
            <consortium name="EnsemblPlants"/>
        </authorList>
    </citation>
    <scope>IDENTIFICATION</scope>
</reference>
<accession>A0A8R7JV03</accession>
<name>A0A8R7JV03_TRIUA</name>